<feature type="domain" description="HTH cro/C1-type" evidence="1">
    <location>
        <begin position="10"/>
        <end position="64"/>
    </location>
</feature>
<dbReference type="GO" id="GO:0003677">
    <property type="term" value="F:DNA binding"/>
    <property type="evidence" value="ECO:0007669"/>
    <property type="project" value="InterPro"/>
</dbReference>
<dbReference type="AlphaFoldDB" id="A0A841PYH4"/>
<dbReference type="SMART" id="SM00530">
    <property type="entry name" value="HTH_XRE"/>
    <property type="match status" value="1"/>
</dbReference>
<dbReference type="InterPro" id="IPR010982">
    <property type="entry name" value="Lambda_DNA-bd_dom_sf"/>
</dbReference>
<dbReference type="Pfam" id="PF01381">
    <property type="entry name" value="HTH_3"/>
    <property type="match status" value="1"/>
</dbReference>
<dbReference type="SUPFAM" id="SSF47413">
    <property type="entry name" value="lambda repressor-like DNA-binding domains"/>
    <property type="match status" value="1"/>
</dbReference>
<comment type="caution">
    <text evidence="2">The sequence shown here is derived from an EMBL/GenBank/DDBJ whole genome shotgun (WGS) entry which is preliminary data.</text>
</comment>
<sequence>MAYIVGRCLLRELLRNKDMTQVDLAARLGVTFQQVNKYANNRQLMSIKVAKNIAAILNCHIDDLYEWIEAGEKQVD</sequence>
<reference evidence="2 3" key="1">
    <citation type="submission" date="2020-08" db="EMBL/GenBank/DDBJ databases">
        <title>Genomic Encyclopedia of Type Strains, Phase IV (KMG-IV): sequencing the most valuable type-strain genomes for metagenomic binning, comparative biology and taxonomic classification.</title>
        <authorList>
            <person name="Goeker M."/>
        </authorList>
    </citation>
    <scope>NUCLEOTIDE SEQUENCE [LARGE SCALE GENOMIC DNA]</scope>
    <source>
        <strain evidence="2 3">DSM 19612</strain>
    </source>
</reference>
<dbReference type="CDD" id="cd00093">
    <property type="entry name" value="HTH_XRE"/>
    <property type="match status" value="1"/>
</dbReference>
<organism evidence="2 3">
    <name type="scientific">Salirhabdus euzebyi</name>
    <dbReference type="NCBI Taxonomy" id="394506"/>
    <lineage>
        <taxon>Bacteria</taxon>
        <taxon>Bacillati</taxon>
        <taxon>Bacillota</taxon>
        <taxon>Bacilli</taxon>
        <taxon>Bacillales</taxon>
        <taxon>Bacillaceae</taxon>
        <taxon>Salirhabdus</taxon>
    </lineage>
</organism>
<evidence type="ECO:0000259" key="1">
    <source>
        <dbReference type="PROSITE" id="PS50943"/>
    </source>
</evidence>
<protein>
    <submittedName>
        <fullName evidence="2">Transcriptional regulator with XRE-family HTH domain</fullName>
    </submittedName>
</protein>
<gene>
    <name evidence="2" type="ORF">HNQ94_000442</name>
</gene>
<dbReference type="Proteomes" id="UP000581688">
    <property type="component" value="Unassembled WGS sequence"/>
</dbReference>
<name>A0A841PYH4_9BACI</name>
<dbReference type="InterPro" id="IPR001387">
    <property type="entry name" value="Cro/C1-type_HTH"/>
</dbReference>
<keyword evidence="3" id="KW-1185">Reference proteome</keyword>
<proteinExistence type="predicted"/>
<evidence type="ECO:0000313" key="2">
    <source>
        <dbReference type="EMBL" id="MBB6452021.1"/>
    </source>
</evidence>
<evidence type="ECO:0000313" key="3">
    <source>
        <dbReference type="Proteomes" id="UP000581688"/>
    </source>
</evidence>
<dbReference type="Gene3D" id="1.10.260.40">
    <property type="entry name" value="lambda repressor-like DNA-binding domains"/>
    <property type="match status" value="1"/>
</dbReference>
<dbReference type="RefSeq" id="WP_174494427.1">
    <property type="nucleotide sequence ID" value="NZ_CADDWK010000001.1"/>
</dbReference>
<accession>A0A841PYH4</accession>
<dbReference type="EMBL" id="JACHGH010000001">
    <property type="protein sequence ID" value="MBB6452021.1"/>
    <property type="molecule type" value="Genomic_DNA"/>
</dbReference>
<dbReference type="PROSITE" id="PS50943">
    <property type="entry name" value="HTH_CROC1"/>
    <property type="match status" value="1"/>
</dbReference>